<keyword evidence="4" id="KW-0997">Cell inner membrane</keyword>
<evidence type="ECO:0000259" key="13">
    <source>
        <dbReference type="PROSITE" id="PS50928"/>
    </source>
</evidence>
<evidence type="ECO:0000256" key="8">
    <source>
        <dbReference type="ARBA" id="ARBA00022989"/>
    </source>
</evidence>
<dbReference type="Gene3D" id="1.10.3720.10">
    <property type="entry name" value="MetI-like"/>
    <property type="match status" value="1"/>
</dbReference>
<keyword evidence="3" id="KW-1003">Cell membrane</keyword>
<dbReference type="InterPro" id="IPR035906">
    <property type="entry name" value="MetI-like_sf"/>
</dbReference>
<dbReference type="Pfam" id="PF12911">
    <property type="entry name" value="OppC_N"/>
    <property type="match status" value="1"/>
</dbReference>
<evidence type="ECO:0000256" key="10">
    <source>
        <dbReference type="ARBA" id="ARBA00024202"/>
    </source>
</evidence>
<dbReference type="CDD" id="cd06261">
    <property type="entry name" value="TM_PBP2"/>
    <property type="match status" value="1"/>
</dbReference>
<feature type="domain" description="ABC transmembrane type-1" evidence="13">
    <location>
        <begin position="104"/>
        <end position="293"/>
    </location>
</feature>
<dbReference type="Pfam" id="PF00528">
    <property type="entry name" value="BPD_transp_1"/>
    <property type="match status" value="1"/>
</dbReference>
<evidence type="ECO:0000256" key="1">
    <source>
        <dbReference type="ARBA" id="ARBA00004429"/>
    </source>
</evidence>
<evidence type="ECO:0000313" key="15">
    <source>
        <dbReference type="Proteomes" id="UP000305887"/>
    </source>
</evidence>
<dbReference type="InterPro" id="IPR025966">
    <property type="entry name" value="OppC_N"/>
</dbReference>
<keyword evidence="15" id="KW-1185">Reference proteome</keyword>
<dbReference type="SUPFAM" id="SSF161098">
    <property type="entry name" value="MetI-like"/>
    <property type="match status" value="1"/>
</dbReference>
<dbReference type="OrthoDB" id="9766870at2"/>
<feature type="transmembrane region" description="Helical" evidence="12">
    <location>
        <begin position="36"/>
        <end position="57"/>
    </location>
</feature>
<evidence type="ECO:0000256" key="12">
    <source>
        <dbReference type="RuleBase" id="RU363032"/>
    </source>
</evidence>
<dbReference type="RefSeq" id="WP_139075103.1">
    <property type="nucleotide sequence ID" value="NZ_VDFU01000002.1"/>
</dbReference>
<keyword evidence="6" id="KW-0571">Peptide transport</keyword>
<accession>A0A5C4N2F7</accession>
<evidence type="ECO:0000256" key="9">
    <source>
        <dbReference type="ARBA" id="ARBA00023136"/>
    </source>
</evidence>
<feature type="transmembrane region" description="Helical" evidence="12">
    <location>
        <begin position="217"/>
        <end position="239"/>
    </location>
</feature>
<keyword evidence="2 12" id="KW-0813">Transport</keyword>
<dbReference type="GO" id="GO:0015833">
    <property type="term" value="P:peptide transport"/>
    <property type="evidence" value="ECO:0007669"/>
    <property type="project" value="UniProtKB-KW"/>
</dbReference>
<keyword evidence="9 12" id="KW-0472">Membrane</keyword>
<comment type="subcellular location">
    <subcellularLocation>
        <location evidence="1">Cell inner membrane</location>
        <topology evidence="1">Multi-pass membrane protein</topology>
    </subcellularLocation>
    <subcellularLocation>
        <location evidence="12">Cell membrane</location>
        <topology evidence="12">Multi-pass membrane protein</topology>
    </subcellularLocation>
</comment>
<dbReference type="PROSITE" id="PS50928">
    <property type="entry name" value="ABC_TM1"/>
    <property type="match status" value="1"/>
</dbReference>
<sequence>MAFHDPTADALQAPARPDKGRSLWTDARRRFFRNKAATVSLIALVLIALFAFFGQFLSPFDGETVDFTLIGVNATQGVPSFETGHYFGTDQEGRDLYARTVQGTRLSLLIGLVGSLVAVVVGTLYGATSGYVGGRTDNAMMRIVDVLMSIPFMFVLILLLVMFGRSLLMLFIGIGLISWLSMARIARGQTLSIKNKEFVEAAVATGVRPLTIILRHIVPNLLGVVIVYATLLIPEMIIYESFISFLGLGVQEPNTSLGALISRGASQLGNGVPWQLGFPLFFFVVMLFAFFFVGDGLRDAIDPKDR</sequence>
<dbReference type="GO" id="GO:0015031">
    <property type="term" value="P:protein transport"/>
    <property type="evidence" value="ECO:0007669"/>
    <property type="project" value="UniProtKB-KW"/>
</dbReference>
<name>A0A5C4N2F7_9RHOB</name>
<feature type="transmembrane region" description="Helical" evidence="12">
    <location>
        <begin position="167"/>
        <end position="186"/>
    </location>
</feature>
<proteinExistence type="inferred from homology"/>
<evidence type="ECO:0000256" key="2">
    <source>
        <dbReference type="ARBA" id="ARBA00022448"/>
    </source>
</evidence>
<feature type="transmembrane region" description="Helical" evidence="12">
    <location>
        <begin position="139"/>
        <end position="161"/>
    </location>
</feature>
<dbReference type="AlphaFoldDB" id="A0A5C4N2F7"/>
<gene>
    <name evidence="14" type="ORF">FHG66_02440</name>
</gene>
<protein>
    <recommendedName>
        <fullName evidence="11">Oligopeptide transport system permease protein OppC</fullName>
    </recommendedName>
</protein>
<evidence type="ECO:0000256" key="4">
    <source>
        <dbReference type="ARBA" id="ARBA00022519"/>
    </source>
</evidence>
<evidence type="ECO:0000256" key="6">
    <source>
        <dbReference type="ARBA" id="ARBA00022856"/>
    </source>
</evidence>
<evidence type="ECO:0000256" key="11">
    <source>
        <dbReference type="ARBA" id="ARBA00072251"/>
    </source>
</evidence>
<organism evidence="14 15">
    <name type="scientific">Rubellimicrobium rubrum</name>
    <dbReference type="NCBI Taxonomy" id="2585369"/>
    <lineage>
        <taxon>Bacteria</taxon>
        <taxon>Pseudomonadati</taxon>
        <taxon>Pseudomonadota</taxon>
        <taxon>Alphaproteobacteria</taxon>
        <taxon>Rhodobacterales</taxon>
        <taxon>Roseobacteraceae</taxon>
        <taxon>Rubellimicrobium</taxon>
    </lineage>
</organism>
<keyword evidence="5 12" id="KW-0812">Transmembrane</keyword>
<evidence type="ECO:0000256" key="7">
    <source>
        <dbReference type="ARBA" id="ARBA00022927"/>
    </source>
</evidence>
<dbReference type="PANTHER" id="PTHR43386">
    <property type="entry name" value="OLIGOPEPTIDE TRANSPORT SYSTEM PERMEASE PROTEIN APPC"/>
    <property type="match status" value="1"/>
</dbReference>
<dbReference type="PANTHER" id="PTHR43386:SF2">
    <property type="entry name" value="OLIGOPEPTIDE TRANSPORT SYSTEM PERMEASE PROTEIN OPPC"/>
    <property type="match status" value="1"/>
</dbReference>
<keyword evidence="7" id="KW-0653">Protein transport</keyword>
<dbReference type="Proteomes" id="UP000305887">
    <property type="component" value="Unassembled WGS sequence"/>
</dbReference>
<evidence type="ECO:0000256" key="3">
    <source>
        <dbReference type="ARBA" id="ARBA00022475"/>
    </source>
</evidence>
<dbReference type="EMBL" id="VDFU01000002">
    <property type="protein sequence ID" value="TNC52419.1"/>
    <property type="molecule type" value="Genomic_DNA"/>
</dbReference>
<dbReference type="GO" id="GO:0055085">
    <property type="term" value="P:transmembrane transport"/>
    <property type="evidence" value="ECO:0007669"/>
    <property type="project" value="InterPro"/>
</dbReference>
<reference evidence="14 15" key="1">
    <citation type="submission" date="2019-06" db="EMBL/GenBank/DDBJ databases">
        <title>YIM 131921 draft genome.</title>
        <authorList>
            <person name="Jiang L."/>
        </authorList>
    </citation>
    <scope>NUCLEOTIDE SEQUENCE [LARGE SCALE GENOMIC DNA]</scope>
    <source>
        <strain evidence="14 15">YIM 131921</strain>
    </source>
</reference>
<feature type="transmembrane region" description="Helical" evidence="12">
    <location>
        <begin position="106"/>
        <end position="127"/>
    </location>
</feature>
<evidence type="ECO:0000256" key="5">
    <source>
        <dbReference type="ARBA" id="ARBA00022692"/>
    </source>
</evidence>
<comment type="caution">
    <text evidence="14">The sequence shown here is derived from an EMBL/GenBank/DDBJ whole genome shotgun (WGS) entry which is preliminary data.</text>
</comment>
<keyword evidence="8 12" id="KW-1133">Transmembrane helix</keyword>
<dbReference type="GO" id="GO:0005886">
    <property type="term" value="C:plasma membrane"/>
    <property type="evidence" value="ECO:0007669"/>
    <property type="project" value="UniProtKB-SubCell"/>
</dbReference>
<dbReference type="InterPro" id="IPR050366">
    <property type="entry name" value="BP-dependent_transpt_permease"/>
</dbReference>
<feature type="transmembrane region" description="Helical" evidence="12">
    <location>
        <begin position="276"/>
        <end position="297"/>
    </location>
</feature>
<dbReference type="InterPro" id="IPR000515">
    <property type="entry name" value="MetI-like"/>
</dbReference>
<evidence type="ECO:0000313" key="14">
    <source>
        <dbReference type="EMBL" id="TNC52419.1"/>
    </source>
</evidence>
<comment type="similarity">
    <text evidence="10">Belongs to the binding-protein-dependent transport system permease family. OppBC subfamily.</text>
</comment>